<proteinExistence type="inferred from homology"/>
<evidence type="ECO:0000256" key="2">
    <source>
        <dbReference type="ARBA" id="ARBA00017823"/>
    </source>
</evidence>
<dbReference type="RefSeq" id="WP_148894366.1">
    <property type="nucleotide sequence ID" value="NZ_VNIB01000001.1"/>
</dbReference>
<evidence type="ECO:0000256" key="3">
    <source>
        <dbReference type="ARBA" id="ARBA00022491"/>
    </source>
</evidence>
<keyword evidence="5" id="KW-0805">Transcription regulation</keyword>
<dbReference type="AlphaFoldDB" id="A0A5D3WNN7"/>
<feature type="region of interest" description="Disordered" evidence="9">
    <location>
        <begin position="54"/>
        <end position="85"/>
    </location>
</feature>
<keyword evidence="6" id="KW-0804">Transcription</keyword>
<dbReference type="Gene3D" id="6.10.140.30">
    <property type="entry name" value="Anti-sigma-28 factor FlgM"/>
    <property type="match status" value="1"/>
</dbReference>
<dbReference type="GO" id="GO:0044781">
    <property type="term" value="P:bacterial-type flagellum organization"/>
    <property type="evidence" value="ECO:0007669"/>
    <property type="project" value="UniProtKB-KW"/>
</dbReference>
<dbReference type="EMBL" id="VNIB01000001">
    <property type="protein sequence ID" value="TYP00182.1"/>
    <property type="molecule type" value="Genomic_DNA"/>
</dbReference>
<evidence type="ECO:0000256" key="5">
    <source>
        <dbReference type="ARBA" id="ARBA00023015"/>
    </source>
</evidence>
<evidence type="ECO:0000256" key="1">
    <source>
        <dbReference type="ARBA" id="ARBA00005322"/>
    </source>
</evidence>
<dbReference type="Pfam" id="PF04316">
    <property type="entry name" value="FlgM"/>
    <property type="match status" value="1"/>
</dbReference>
<sequence>MTVKIHTGKPLINTGRMGEPNTQPDRKENKVAGETTPAVDKVKISSFAREAARLDRSEPANDAARAEKVARLKQQVADGSYDPDPEKVAKSLLKYIFEDR</sequence>
<evidence type="ECO:0000313" key="11">
    <source>
        <dbReference type="EMBL" id="TYP00182.1"/>
    </source>
</evidence>
<dbReference type="OrthoDB" id="5406088at2"/>
<dbReference type="NCBIfam" id="TIGR03824">
    <property type="entry name" value="FlgM_jcvi"/>
    <property type="match status" value="1"/>
</dbReference>
<gene>
    <name evidence="11" type="ORF">EDC39_101343</name>
</gene>
<feature type="region of interest" description="Disordered" evidence="9">
    <location>
        <begin position="1"/>
        <end position="35"/>
    </location>
</feature>
<dbReference type="SUPFAM" id="SSF101498">
    <property type="entry name" value="Anti-sigma factor FlgM"/>
    <property type="match status" value="1"/>
</dbReference>
<evidence type="ECO:0000256" key="8">
    <source>
        <dbReference type="ARBA" id="ARBA00030117"/>
    </source>
</evidence>
<evidence type="ECO:0000256" key="4">
    <source>
        <dbReference type="ARBA" id="ARBA00022795"/>
    </source>
</evidence>
<comment type="similarity">
    <text evidence="1">Belongs to the FlgM family.</text>
</comment>
<dbReference type="InterPro" id="IPR007412">
    <property type="entry name" value="FlgM"/>
</dbReference>
<comment type="function">
    <text evidence="7">Responsible for the coupling of flagellin expression to flagellar assembly by preventing expression of the flagellin genes when a component of the middle class of proteins is defective. It negatively regulates flagellar genes by inhibiting the activity of FliA by directly binding to FliA.</text>
</comment>
<accession>A0A5D3WNN7</accession>
<comment type="caution">
    <text evidence="11">The sequence shown here is derived from an EMBL/GenBank/DDBJ whole genome shotgun (WGS) entry which is preliminary data.</text>
</comment>
<protein>
    <recommendedName>
        <fullName evidence="2">Negative regulator of flagellin synthesis</fullName>
    </recommendedName>
    <alternativeName>
        <fullName evidence="8">Anti-sigma-28 factor</fullName>
    </alternativeName>
</protein>
<evidence type="ECO:0000256" key="6">
    <source>
        <dbReference type="ARBA" id="ARBA00023163"/>
    </source>
</evidence>
<evidence type="ECO:0000313" key="12">
    <source>
        <dbReference type="Proteomes" id="UP000324159"/>
    </source>
</evidence>
<dbReference type="InterPro" id="IPR031316">
    <property type="entry name" value="FlgM_C"/>
</dbReference>
<keyword evidence="3" id="KW-0678">Repressor</keyword>
<feature type="compositionally biased region" description="Basic and acidic residues" evidence="9">
    <location>
        <begin position="54"/>
        <end position="70"/>
    </location>
</feature>
<dbReference type="InterPro" id="IPR035890">
    <property type="entry name" value="Anti-sigma-28_factor_FlgM_sf"/>
</dbReference>
<dbReference type="Proteomes" id="UP000324159">
    <property type="component" value="Unassembled WGS sequence"/>
</dbReference>
<feature type="domain" description="Anti-sigma-28 factor FlgM C-terminal" evidence="10">
    <location>
        <begin position="40"/>
        <end position="94"/>
    </location>
</feature>
<evidence type="ECO:0000256" key="9">
    <source>
        <dbReference type="SAM" id="MobiDB-lite"/>
    </source>
</evidence>
<organism evidence="11 12">
    <name type="scientific">Geothermobacter ehrlichii</name>
    <dbReference type="NCBI Taxonomy" id="213224"/>
    <lineage>
        <taxon>Bacteria</taxon>
        <taxon>Pseudomonadati</taxon>
        <taxon>Thermodesulfobacteriota</taxon>
        <taxon>Desulfuromonadia</taxon>
        <taxon>Desulfuromonadales</taxon>
        <taxon>Geothermobacteraceae</taxon>
        <taxon>Geothermobacter</taxon>
    </lineage>
</organism>
<evidence type="ECO:0000259" key="10">
    <source>
        <dbReference type="Pfam" id="PF04316"/>
    </source>
</evidence>
<reference evidence="11 12" key="1">
    <citation type="submission" date="2019-07" db="EMBL/GenBank/DDBJ databases">
        <title>Genomic Encyclopedia of Type Strains, Phase IV (KMG-IV): sequencing the most valuable type-strain genomes for metagenomic binning, comparative biology and taxonomic classification.</title>
        <authorList>
            <person name="Goeker M."/>
        </authorList>
    </citation>
    <scope>NUCLEOTIDE SEQUENCE [LARGE SCALE GENOMIC DNA]</scope>
    <source>
        <strain evidence="11 12">SS015</strain>
    </source>
</reference>
<name>A0A5D3WNN7_9BACT</name>
<dbReference type="GO" id="GO:0045892">
    <property type="term" value="P:negative regulation of DNA-templated transcription"/>
    <property type="evidence" value="ECO:0007669"/>
    <property type="project" value="InterPro"/>
</dbReference>
<keyword evidence="12" id="KW-1185">Reference proteome</keyword>
<keyword evidence="4" id="KW-1005">Bacterial flagellum biogenesis</keyword>
<evidence type="ECO:0000256" key="7">
    <source>
        <dbReference type="ARBA" id="ARBA00024739"/>
    </source>
</evidence>